<dbReference type="InterPro" id="IPR000668">
    <property type="entry name" value="Peptidase_C1A_C"/>
</dbReference>
<comment type="similarity">
    <text evidence="1">Belongs to the peptidase C1 family.</text>
</comment>
<dbReference type="InterPro" id="IPR013128">
    <property type="entry name" value="Peptidase_C1A"/>
</dbReference>
<dbReference type="Pfam" id="PF00112">
    <property type="entry name" value="Peptidase_C1"/>
    <property type="match status" value="1"/>
</dbReference>
<feature type="chain" id="PRO_5018528104" description="Peptidase C1A papain C-terminal domain-containing protein" evidence="3">
    <location>
        <begin position="22"/>
        <end position="226"/>
    </location>
</feature>
<evidence type="ECO:0000259" key="4">
    <source>
        <dbReference type="SMART" id="SM00645"/>
    </source>
</evidence>
<dbReference type="Gene3D" id="3.90.70.10">
    <property type="entry name" value="Cysteine proteinases"/>
    <property type="match status" value="1"/>
</dbReference>
<feature type="signal peptide" evidence="3">
    <location>
        <begin position="1"/>
        <end position="21"/>
    </location>
</feature>
<dbReference type="SUPFAM" id="SSF54001">
    <property type="entry name" value="Cysteine proteinases"/>
    <property type="match status" value="1"/>
</dbReference>
<evidence type="ECO:0000256" key="2">
    <source>
        <dbReference type="ARBA" id="ARBA00023145"/>
    </source>
</evidence>
<evidence type="ECO:0000256" key="1">
    <source>
        <dbReference type="ARBA" id="ARBA00008455"/>
    </source>
</evidence>
<dbReference type="GO" id="GO:0008234">
    <property type="term" value="F:cysteine-type peptidase activity"/>
    <property type="evidence" value="ECO:0007669"/>
    <property type="project" value="InterPro"/>
</dbReference>
<gene>
    <name evidence="5" type="ORF">SDRG_12754</name>
</gene>
<dbReference type="EMBL" id="JH767183">
    <property type="protein sequence ID" value="EQC29506.1"/>
    <property type="molecule type" value="Genomic_DNA"/>
</dbReference>
<dbReference type="STRING" id="1156394.T0Q4J8"/>
<reference evidence="5 6" key="1">
    <citation type="submission" date="2012-04" db="EMBL/GenBank/DDBJ databases">
        <title>The Genome Sequence of Saprolegnia declina VS20.</title>
        <authorList>
            <consortium name="The Broad Institute Genome Sequencing Platform"/>
            <person name="Russ C."/>
            <person name="Nusbaum C."/>
            <person name="Tyler B."/>
            <person name="van West P."/>
            <person name="Dieguez-Uribeondo J."/>
            <person name="de Bruijn I."/>
            <person name="Tripathy S."/>
            <person name="Jiang R."/>
            <person name="Young S.K."/>
            <person name="Zeng Q."/>
            <person name="Gargeya S."/>
            <person name="Fitzgerald M."/>
            <person name="Haas B."/>
            <person name="Abouelleil A."/>
            <person name="Alvarado L."/>
            <person name="Arachchi H.M."/>
            <person name="Berlin A."/>
            <person name="Chapman S.B."/>
            <person name="Goldberg J."/>
            <person name="Griggs A."/>
            <person name="Gujja S."/>
            <person name="Hansen M."/>
            <person name="Howarth C."/>
            <person name="Imamovic A."/>
            <person name="Larimer J."/>
            <person name="McCowen C."/>
            <person name="Montmayeur A."/>
            <person name="Murphy C."/>
            <person name="Neiman D."/>
            <person name="Pearson M."/>
            <person name="Priest M."/>
            <person name="Roberts A."/>
            <person name="Saif S."/>
            <person name="Shea T."/>
            <person name="Sisk P."/>
            <person name="Sykes S."/>
            <person name="Wortman J."/>
            <person name="Nusbaum C."/>
            <person name="Birren B."/>
        </authorList>
    </citation>
    <scope>NUCLEOTIDE SEQUENCE [LARGE SCALE GENOMIC DNA]</scope>
    <source>
        <strain evidence="5 6">VS20</strain>
    </source>
</reference>
<organism evidence="5 6">
    <name type="scientific">Saprolegnia diclina (strain VS20)</name>
    <dbReference type="NCBI Taxonomy" id="1156394"/>
    <lineage>
        <taxon>Eukaryota</taxon>
        <taxon>Sar</taxon>
        <taxon>Stramenopiles</taxon>
        <taxon>Oomycota</taxon>
        <taxon>Saprolegniomycetes</taxon>
        <taxon>Saprolegniales</taxon>
        <taxon>Saprolegniaceae</taxon>
        <taxon>Saprolegnia</taxon>
    </lineage>
</organism>
<dbReference type="InParanoid" id="T0Q4J8"/>
<dbReference type="OrthoDB" id="498368at2759"/>
<sequence length="226" mass="24156">MGKCRGDWAIAAAAAVSAAHCLVTGEAIDLSVQQTLSCTYQGGVDGCKGAWTTIDGMQWLIRQSTSLCMKSAIPYTSGKTGTARYCSDNTKCAGSISLQVGAVEVTSGEASLGLQLQTQPVTSYVMVDNDQWRLYAGGIVSYCTLMADSVYQAVLVVGYGTEDFGYGTHPVNFFKVRSSWGTQWGERGDIRLQRGLIINRGICDVARYVTYPTLLSPQAAVDGQTT</sequence>
<dbReference type="InterPro" id="IPR038765">
    <property type="entry name" value="Papain-like_cys_pep_sf"/>
</dbReference>
<dbReference type="PANTHER" id="PTHR12411">
    <property type="entry name" value="CYSTEINE PROTEASE FAMILY C1-RELATED"/>
    <property type="match status" value="1"/>
</dbReference>
<keyword evidence="3" id="KW-0732">Signal</keyword>
<dbReference type="GO" id="GO:0006508">
    <property type="term" value="P:proteolysis"/>
    <property type="evidence" value="ECO:0007669"/>
    <property type="project" value="InterPro"/>
</dbReference>
<keyword evidence="2" id="KW-0865">Zymogen</keyword>
<dbReference type="VEuPathDB" id="FungiDB:SDRG_12754"/>
<protein>
    <recommendedName>
        <fullName evidence="4">Peptidase C1A papain C-terminal domain-containing protein</fullName>
    </recommendedName>
</protein>
<dbReference type="Proteomes" id="UP000030762">
    <property type="component" value="Unassembled WGS sequence"/>
</dbReference>
<dbReference type="RefSeq" id="XP_008617058.1">
    <property type="nucleotide sequence ID" value="XM_008618836.1"/>
</dbReference>
<evidence type="ECO:0000313" key="5">
    <source>
        <dbReference type="EMBL" id="EQC29506.1"/>
    </source>
</evidence>
<accession>T0Q4J8</accession>
<evidence type="ECO:0000256" key="3">
    <source>
        <dbReference type="SAM" id="SignalP"/>
    </source>
</evidence>
<evidence type="ECO:0000313" key="6">
    <source>
        <dbReference type="Proteomes" id="UP000030762"/>
    </source>
</evidence>
<proteinExistence type="inferred from homology"/>
<dbReference type="SMART" id="SM00645">
    <property type="entry name" value="Pept_C1"/>
    <property type="match status" value="1"/>
</dbReference>
<dbReference type="GeneID" id="19953481"/>
<dbReference type="eggNOG" id="KOG1543">
    <property type="taxonomic scope" value="Eukaryota"/>
</dbReference>
<dbReference type="AlphaFoldDB" id="T0Q4J8"/>
<keyword evidence="6" id="KW-1185">Reference proteome</keyword>
<feature type="domain" description="Peptidase C1A papain C-terminal" evidence="4">
    <location>
        <begin position="3"/>
        <end position="213"/>
    </location>
</feature>
<name>T0Q4J8_SAPDV</name>